<evidence type="ECO:0000256" key="5">
    <source>
        <dbReference type="ARBA" id="ARBA00022631"/>
    </source>
</evidence>
<reference evidence="12" key="1">
    <citation type="submission" date="2016-04" db="EMBL/GenBank/DDBJ databases">
        <title>Comparative genomics of biotechnologically important yeasts.</title>
        <authorList>
            <consortium name="DOE Joint Genome Institute"/>
            <person name="Riley R."/>
            <person name="Haridas S."/>
            <person name="Wolfe K.H."/>
            <person name="Lopes M.R."/>
            <person name="Hittinger C.T."/>
            <person name="Goker M."/>
            <person name="Salamov A."/>
            <person name="Wisecaver J."/>
            <person name="Long T.M."/>
            <person name="Aerts A.L."/>
            <person name="Barry K."/>
            <person name="Choi C."/>
            <person name="Clum A."/>
            <person name="Coughlan A.Y."/>
            <person name="Deshpande S."/>
            <person name="Douglass A.P."/>
            <person name="Hanson S.J."/>
            <person name="Klenk H.-P."/>
            <person name="Labutti K."/>
            <person name="Lapidus A."/>
            <person name="Lindquist E."/>
            <person name="Lipzen A."/>
            <person name="Meier-Kolthoff J.P."/>
            <person name="Ohm R.A."/>
            <person name="Otillar R.P."/>
            <person name="Pangilinan J."/>
            <person name="Peng Y."/>
            <person name="Rokas A."/>
            <person name="Rosa C.A."/>
            <person name="Scheuner C."/>
            <person name="Sibirny A.A."/>
            <person name="Slot J.C."/>
            <person name="Stielow J.B."/>
            <person name="Sun H."/>
            <person name="Kurtzman C.P."/>
            <person name="Blackwell M."/>
            <person name="Grigoriev I.V."/>
            <person name="Jeffries T.W."/>
        </authorList>
    </citation>
    <scope>NUCLEOTIDE SEQUENCE [LARGE SCALE GENOMIC DNA]</scope>
    <source>
        <strain evidence="12">NRRL YB-2248</strain>
    </source>
</reference>
<comment type="catalytic activity">
    <reaction evidence="8">
        <text>(S)-ureidoglycolate = urea + glyoxylate</text>
        <dbReference type="Rhea" id="RHEA:11304"/>
        <dbReference type="ChEBI" id="CHEBI:16199"/>
        <dbReference type="ChEBI" id="CHEBI:36655"/>
        <dbReference type="ChEBI" id="CHEBI:57296"/>
        <dbReference type="EC" id="4.3.2.3"/>
    </reaction>
</comment>
<evidence type="ECO:0000256" key="6">
    <source>
        <dbReference type="ARBA" id="ARBA00023239"/>
    </source>
</evidence>
<accession>A0A1E4T329</accession>
<evidence type="ECO:0000256" key="10">
    <source>
        <dbReference type="ARBA" id="ARBA00061337"/>
    </source>
</evidence>
<dbReference type="GO" id="GO:0004848">
    <property type="term" value="F:ureidoglycolate hydrolase activity"/>
    <property type="evidence" value="ECO:0007669"/>
    <property type="project" value="InterPro"/>
</dbReference>
<evidence type="ECO:0000313" key="11">
    <source>
        <dbReference type="EMBL" id="ODV86157.1"/>
    </source>
</evidence>
<proteinExistence type="inferred from homology"/>
<dbReference type="CDD" id="cd20298">
    <property type="entry name" value="cupin_UAH"/>
    <property type="match status" value="1"/>
</dbReference>
<keyword evidence="5" id="KW-0659">Purine metabolism</keyword>
<dbReference type="PANTHER" id="PTHR21221">
    <property type="entry name" value="UREIDOGLYCOLATE HYDROLASE"/>
    <property type="match status" value="1"/>
</dbReference>
<keyword evidence="12" id="KW-1185">Reference proteome</keyword>
<comment type="similarity">
    <text evidence="10">Belongs to the ureidoglycolate lyase family.</text>
</comment>
<evidence type="ECO:0000313" key="12">
    <source>
        <dbReference type="Proteomes" id="UP000094801"/>
    </source>
</evidence>
<dbReference type="FunFam" id="2.60.120.480:FF:000003">
    <property type="entry name" value="Ureidoglycolate hydrolase"/>
    <property type="match status" value="1"/>
</dbReference>
<dbReference type="SUPFAM" id="SSF51182">
    <property type="entry name" value="RmlC-like cupins"/>
    <property type="match status" value="1"/>
</dbReference>
<dbReference type="InterPro" id="IPR047233">
    <property type="entry name" value="UAH_cupin"/>
</dbReference>
<gene>
    <name evidence="11" type="ORF">CANARDRAFT_16575</name>
</gene>
<organism evidence="11 12">
    <name type="scientific">[Candida] arabinofermentans NRRL YB-2248</name>
    <dbReference type="NCBI Taxonomy" id="983967"/>
    <lineage>
        <taxon>Eukaryota</taxon>
        <taxon>Fungi</taxon>
        <taxon>Dikarya</taxon>
        <taxon>Ascomycota</taxon>
        <taxon>Saccharomycotina</taxon>
        <taxon>Pichiomycetes</taxon>
        <taxon>Pichiales</taxon>
        <taxon>Pichiaceae</taxon>
        <taxon>Ogataea</taxon>
        <taxon>Ogataea/Candida clade</taxon>
    </lineage>
</organism>
<evidence type="ECO:0000256" key="9">
    <source>
        <dbReference type="ARBA" id="ARBA00055977"/>
    </source>
</evidence>
<comment type="function">
    <text evidence="9">Catalyzes the catabolism of the allantoin degradation intermediate (S)-ureidoglycolate, generating urea and glyoxylate. Involved in the utilization of allantoin as secondary nitrogen source when primary sources are limiting.</text>
</comment>
<sequence>MTIIKEYTLSEEQLKQIKAVPLTPESFAKFGSIISADHQVANAPKSSANQGTAIKLHKVAPITNNYKDCKSGVMGTANWNIFRCSPPKHLLSESGTSTIYTSKVLERHPFSTQTFMPMGRAKSNIPAYLVICAPTDYNTDGNLPDYTKLEAFLCQGNQSVTYGMGTWHAPMVALGDEEYLDFGVLVHENGVPEEDCEECVYSPGFQIVF</sequence>
<dbReference type="GO" id="GO:0006144">
    <property type="term" value="P:purine nucleobase metabolic process"/>
    <property type="evidence" value="ECO:0007669"/>
    <property type="project" value="UniProtKB-KW"/>
</dbReference>
<dbReference type="Gene3D" id="2.60.120.480">
    <property type="entry name" value="Ureidoglycolate hydrolase"/>
    <property type="match status" value="1"/>
</dbReference>
<dbReference type="STRING" id="983967.A0A1E4T329"/>
<name>A0A1E4T329_9ASCO</name>
<dbReference type="PANTHER" id="PTHR21221:SF1">
    <property type="entry name" value="UREIDOGLYCOLATE LYASE"/>
    <property type="match status" value="1"/>
</dbReference>
<dbReference type="GO" id="GO:0000256">
    <property type="term" value="P:allantoin catabolic process"/>
    <property type="evidence" value="ECO:0007669"/>
    <property type="project" value="InterPro"/>
</dbReference>
<dbReference type="InterPro" id="IPR011051">
    <property type="entry name" value="RmlC_Cupin_sf"/>
</dbReference>
<dbReference type="EMBL" id="KV453850">
    <property type="protein sequence ID" value="ODV86157.1"/>
    <property type="molecule type" value="Genomic_DNA"/>
</dbReference>
<evidence type="ECO:0000256" key="8">
    <source>
        <dbReference type="ARBA" id="ARBA00047684"/>
    </source>
</evidence>
<dbReference type="Pfam" id="PF04115">
    <property type="entry name" value="Ureidogly_lyase"/>
    <property type="match status" value="1"/>
</dbReference>
<dbReference type="OrthoDB" id="10266039at2759"/>
<dbReference type="AlphaFoldDB" id="A0A1E4T329"/>
<protein>
    <recommendedName>
        <fullName evidence="4">Ureidoglycolate lyase</fullName>
        <ecNumber evidence="3">4.3.2.3</ecNumber>
    </recommendedName>
    <alternativeName>
        <fullName evidence="7">Ureidoglycolatase</fullName>
    </alternativeName>
</protein>
<evidence type="ECO:0000256" key="7">
    <source>
        <dbReference type="ARBA" id="ARBA00030302"/>
    </source>
</evidence>
<comment type="subunit">
    <text evidence="2">Homodimer.</text>
</comment>
<keyword evidence="6" id="KW-0456">Lyase</keyword>
<dbReference type="GO" id="GO:0050385">
    <property type="term" value="F:ureidoglycolate lyase activity"/>
    <property type="evidence" value="ECO:0007669"/>
    <property type="project" value="UniProtKB-EC"/>
</dbReference>
<dbReference type="Proteomes" id="UP000094801">
    <property type="component" value="Unassembled WGS sequence"/>
</dbReference>
<evidence type="ECO:0000256" key="4">
    <source>
        <dbReference type="ARBA" id="ARBA00019751"/>
    </source>
</evidence>
<dbReference type="EC" id="4.3.2.3" evidence="3"/>
<evidence type="ECO:0000256" key="2">
    <source>
        <dbReference type="ARBA" id="ARBA00011738"/>
    </source>
</evidence>
<comment type="pathway">
    <text evidence="1">Nitrogen metabolism; (S)-allantoin degradation.</text>
</comment>
<evidence type="ECO:0000256" key="1">
    <source>
        <dbReference type="ARBA" id="ARBA00004780"/>
    </source>
</evidence>
<evidence type="ECO:0000256" key="3">
    <source>
        <dbReference type="ARBA" id="ARBA00012341"/>
    </source>
</evidence>
<dbReference type="InterPro" id="IPR007247">
    <property type="entry name" value="Ureidogly_lyase"/>
</dbReference>
<dbReference type="InterPro" id="IPR024060">
    <property type="entry name" value="Ureidoglycolate_lyase_dom_sf"/>
</dbReference>